<feature type="repeat" description="TPR" evidence="1">
    <location>
        <begin position="8"/>
        <end position="41"/>
    </location>
</feature>
<dbReference type="AlphaFoldDB" id="A0A250XC21"/>
<accession>A0A250XC21</accession>
<evidence type="ECO:0000256" key="1">
    <source>
        <dbReference type="PROSITE-ProRule" id="PRU00339"/>
    </source>
</evidence>
<organism evidence="2 3">
    <name type="scientific">Chlamydomonas eustigma</name>
    <dbReference type="NCBI Taxonomy" id="1157962"/>
    <lineage>
        <taxon>Eukaryota</taxon>
        <taxon>Viridiplantae</taxon>
        <taxon>Chlorophyta</taxon>
        <taxon>core chlorophytes</taxon>
        <taxon>Chlorophyceae</taxon>
        <taxon>CS clade</taxon>
        <taxon>Chlamydomonadales</taxon>
        <taxon>Chlamydomonadaceae</taxon>
        <taxon>Chlamydomonas</taxon>
    </lineage>
</organism>
<dbReference type="InterPro" id="IPR019734">
    <property type="entry name" value="TPR_rpt"/>
</dbReference>
<dbReference type="InterPro" id="IPR019410">
    <property type="entry name" value="Methyltransf_16"/>
</dbReference>
<evidence type="ECO:0000313" key="2">
    <source>
        <dbReference type="EMBL" id="GAX80310.1"/>
    </source>
</evidence>
<dbReference type="Gene3D" id="3.40.50.150">
    <property type="entry name" value="Vaccinia Virus protein VP39"/>
    <property type="match status" value="1"/>
</dbReference>
<proteinExistence type="predicted"/>
<name>A0A250XC21_9CHLO</name>
<dbReference type="Proteomes" id="UP000232323">
    <property type="component" value="Unassembled WGS sequence"/>
</dbReference>
<dbReference type="InterPro" id="IPR029063">
    <property type="entry name" value="SAM-dependent_MTases_sf"/>
</dbReference>
<protein>
    <submittedName>
        <fullName evidence="2">Uncharacterized protein</fullName>
    </submittedName>
</protein>
<dbReference type="STRING" id="1157962.A0A250XC21"/>
<keyword evidence="1" id="KW-0802">TPR repeat</keyword>
<dbReference type="PANTHER" id="PTHR14614:SF132">
    <property type="entry name" value="PROTEIN-LYSINE METHYLTRANSFERASE C42C1.13"/>
    <property type="match status" value="1"/>
</dbReference>
<evidence type="ECO:0000313" key="3">
    <source>
        <dbReference type="Proteomes" id="UP000232323"/>
    </source>
</evidence>
<dbReference type="Gene3D" id="1.25.40.10">
    <property type="entry name" value="Tetratricopeptide repeat domain"/>
    <property type="match status" value="1"/>
</dbReference>
<dbReference type="OrthoDB" id="413520at2759"/>
<dbReference type="PROSITE" id="PS50005">
    <property type="entry name" value="TPR"/>
    <property type="match status" value="1"/>
</dbReference>
<dbReference type="SUPFAM" id="SSF53335">
    <property type="entry name" value="S-adenosyl-L-methionine-dependent methyltransferases"/>
    <property type="match status" value="1"/>
</dbReference>
<dbReference type="SUPFAM" id="SSF48452">
    <property type="entry name" value="TPR-like"/>
    <property type="match status" value="1"/>
</dbReference>
<dbReference type="CDD" id="cd02440">
    <property type="entry name" value="AdoMet_MTases"/>
    <property type="match status" value="1"/>
</dbReference>
<gene>
    <name evidence="2" type="ORF">CEUSTIGMA_g7748.t1</name>
</gene>
<sequence>MPELDSRLQYLQEEGNSLAESGDYKEALQVFFKILQLNPKIASVHEAVSQLHSELDDDDAALQSAARAVSLAPEWPSARLTLAHASRNMGFLDQAAQQLITALMLLASNDTERTEVMQELDEVNDLRSRALARELGLPSLKVLQSVADDGMNELGPAGKIWEAGKMLASFLASDPMWRGKIQGSKVLELGSGTGIVGITAALLGGHVILTDLPEVLPALNENIEANQQAIAEACGSAEAHALDWRDAMDSGNTAWDHRSLKEPSEVADDNMLSISHHAESARSCHGKEVELMLGADLVYSKQQVLPLVIALKSLREVSPSVAILLAHKHRSEVTDQALWEALRDHGFTIKELLRGSKKQQCQHPQSCNAESNNICTLNIGNGDTDRPCRAHTPRGPVGCCEEAMKTSASSSITSGVAADVEVHGERHYSEFELNQHGVLCSRYSSSIAVYQL</sequence>
<dbReference type="InterPro" id="IPR011990">
    <property type="entry name" value="TPR-like_helical_dom_sf"/>
</dbReference>
<dbReference type="EMBL" id="BEGY01000051">
    <property type="protein sequence ID" value="GAX80310.1"/>
    <property type="molecule type" value="Genomic_DNA"/>
</dbReference>
<keyword evidence="3" id="KW-1185">Reference proteome</keyword>
<comment type="caution">
    <text evidence="2">The sequence shown here is derived from an EMBL/GenBank/DDBJ whole genome shotgun (WGS) entry which is preliminary data.</text>
</comment>
<reference evidence="2 3" key="1">
    <citation type="submission" date="2017-08" db="EMBL/GenBank/DDBJ databases">
        <title>Acidophilic green algal genome provides insights into adaptation to an acidic environment.</title>
        <authorList>
            <person name="Hirooka S."/>
            <person name="Hirose Y."/>
            <person name="Kanesaki Y."/>
            <person name="Higuchi S."/>
            <person name="Fujiwara T."/>
            <person name="Onuma R."/>
            <person name="Era A."/>
            <person name="Ohbayashi R."/>
            <person name="Uzuka A."/>
            <person name="Nozaki H."/>
            <person name="Yoshikawa H."/>
            <person name="Miyagishima S.Y."/>
        </authorList>
    </citation>
    <scope>NUCLEOTIDE SEQUENCE [LARGE SCALE GENOMIC DNA]</scope>
    <source>
        <strain evidence="2 3">NIES-2499</strain>
    </source>
</reference>
<dbReference type="PANTHER" id="PTHR14614">
    <property type="entry name" value="HEPATOCELLULAR CARCINOMA-ASSOCIATED ANTIGEN"/>
    <property type="match status" value="1"/>
</dbReference>
<dbReference type="Pfam" id="PF10294">
    <property type="entry name" value="Methyltransf_16"/>
    <property type="match status" value="2"/>
</dbReference>